<reference evidence="2 3" key="1">
    <citation type="journal article" date="2023" name="G3 (Bethesda)">
        <title>A chromosome-length genome assembly and annotation of blackberry (Rubus argutus, cv. 'Hillquist').</title>
        <authorList>
            <person name="Bruna T."/>
            <person name="Aryal R."/>
            <person name="Dudchenko O."/>
            <person name="Sargent D.J."/>
            <person name="Mead D."/>
            <person name="Buti M."/>
            <person name="Cavallini A."/>
            <person name="Hytonen T."/>
            <person name="Andres J."/>
            <person name="Pham M."/>
            <person name="Weisz D."/>
            <person name="Mascagni F."/>
            <person name="Usai G."/>
            <person name="Natali L."/>
            <person name="Bassil N."/>
            <person name="Fernandez G.E."/>
            <person name="Lomsadze A."/>
            <person name="Armour M."/>
            <person name="Olukolu B."/>
            <person name="Poorten T."/>
            <person name="Britton C."/>
            <person name="Davik J."/>
            <person name="Ashrafi H."/>
            <person name="Aiden E.L."/>
            <person name="Borodovsky M."/>
            <person name="Worthington M."/>
        </authorList>
    </citation>
    <scope>NUCLEOTIDE SEQUENCE [LARGE SCALE GENOMIC DNA]</scope>
    <source>
        <strain evidence="2">PI 553951</strain>
    </source>
</reference>
<protein>
    <submittedName>
        <fullName evidence="2">Uncharacterized protein</fullName>
    </submittedName>
</protein>
<name>A0AAW1YPJ1_RUBAR</name>
<organism evidence="2 3">
    <name type="scientific">Rubus argutus</name>
    <name type="common">Southern blackberry</name>
    <dbReference type="NCBI Taxonomy" id="59490"/>
    <lineage>
        <taxon>Eukaryota</taxon>
        <taxon>Viridiplantae</taxon>
        <taxon>Streptophyta</taxon>
        <taxon>Embryophyta</taxon>
        <taxon>Tracheophyta</taxon>
        <taxon>Spermatophyta</taxon>
        <taxon>Magnoliopsida</taxon>
        <taxon>eudicotyledons</taxon>
        <taxon>Gunneridae</taxon>
        <taxon>Pentapetalae</taxon>
        <taxon>rosids</taxon>
        <taxon>fabids</taxon>
        <taxon>Rosales</taxon>
        <taxon>Rosaceae</taxon>
        <taxon>Rosoideae</taxon>
        <taxon>Rosoideae incertae sedis</taxon>
        <taxon>Rubus</taxon>
    </lineage>
</organism>
<sequence>MSPQHSHKVTIIQKPTTKRRNEPVTSYRGGLFYWCRRRVNGPRDLDIPHLLRADVIVVIKRGGGVAAGEEGPGQVHGGGGESPAADAEEKRHDDAENVLGAIAQRAEVRGGGPEQREERHPLRLALDATSLIVVVVDQNAVEADGLEFSDLGDDGDESRGGRGGESPEGDGVGGDEEGLARSCGGRDCQDRQD</sequence>
<keyword evidence="3" id="KW-1185">Reference proteome</keyword>
<feature type="region of interest" description="Disordered" evidence="1">
    <location>
        <begin position="65"/>
        <end position="98"/>
    </location>
</feature>
<feature type="region of interest" description="Disordered" evidence="1">
    <location>
        <begin position="1"/>
        <end position="23"/>
    </location>
</feature>
<gene>
    <name evidence="2" type="ORF">M0R45_006129</name>
</gene>
<dbReference type="EMBL" id="JBEDUW010000001">
    <property type="protein sequence ID" value="KAK9950652.1"/>
    <property type="molecule type" value="Genomic_DNA"/>
</dbReference>
<proteinExistence type="predicted"/>
<feature type="compositionally biased region" description="Acidic residues" evidence="1">
    <location>
        <begin position="146"/>
        <end position="156"/>
    </location>
</feature>
<evidence type="ECO:0000256" key="1">
    <source>
        <dbReference type="SAM" id="MobiDB-lite"/>
    </source>
</evidence>
<evidence type="ECO:0000313" key="2">
    <source>
        <dbReference type="EMBL" id="KAK9950652.1"/>
    </source>
</evidence>
<feature type="compositionally biased region" description="Gly residues" evidence="1">
    <location>
        <begin position="163"/>
        <end position="172"/>
    </location>
</feature>
<comment type="caution">
    <text evidence="2">The sequence shown here is derived from an EMBL/GenBank/DDBJ whole genome shotgun (WGS) entry which is preliminary data.</text>
</comment>
<dbReference type="AlphaFoldDB" id="A0AAW1YPJ1"/>
<dbReference type="Proteomes" id="UP001457282">
    <property type="component" value="Unassembled WGS sequence"/>
</dbReference>
<feature type="compositionally biased region" description="Gly residues" evidence="1">
    <location>
        <begin position="65"/>
        <end position="81"/>
    </location>
</feature>
<accession>A0AAW1YPJ1</accession>
<evidence type="ECO:0000313" key="3">
    <source>
        <dbReference type="Proteomes" id="UP001457282"/>
    </source>
</evidence>
<feature type="region of interest" description="Disordered" evidence="1">
    <location>
        <begin position="146"/>
        <end position="193"/>
    </location>
</feature>